<evidence type="ECO:0000313" key="3">
    <source>
        <dbReference type="Proteomes" id="UP000615446"/>
    </source>
</evidence>
<dbReference type="Proteomes" id="UP000615446">
    <property type="component" value="Unassembled WGS sequence"/>
</dbReference>
<sequence>MSNNSMMLVALVTNKVTTKICIDAEVDDQTVKLKEELSYNKLPVTRAIELTDNRPAIQPHPYPPYPYYNPSLLPPPSLPQKSVQFVLSNDNLQQNDIIEEKTKPIHTKRGGKRSGKTKSAKALIRKSPRKKGGIMNIAMEKIIEIPSADEDEIQDETKLKKSEKFYGYRE</sequence>
<gene>
    <name evidence="2" type="ORF">RCL2_001271800</name>
</gene>
<dbReference type="EMBL" id="BLAL01000156">
    <property type="protein sequence ID" value="GES85614.1"/>
    <property type="molecule type" value="Genomic_DNA"/>
</dbReference>
<dbReference type="AlphaFoldDB" id="A0A8H3LEF6"/>
<feature type="region of interest" description="Disordered" evidence="1">
    <location>
        <begin position="104"/>
        <end position="123"/>
    </location>
</feature>
<name>A0A8H3LEF6_9GLOM</name>
<evidence type="ECO:0000256" key="1">
    <source>
        <dbReference type="SAM" id="MobiDB-lite"/>
    </source>
</evidence>
<evidence type="ECO:0000313" key="2">
    <source>
        <dbReference type="EMBL" id="GES85614.1"/>
    </source>
</evidence>
<organism evidence="2 3">
    <name type="scientific">Rhizophagus clarus</name>
    <dbReference type="NCBI Taxonomy" id="94130"/>
    <lineage>
        <taxon>Eukaryota</taxon>
        <taxon>Fungi</taxon>
        <taxon>Fungi incertae sedis</taxon>
        <taxon>Mucoromycota</taxon>
        <taxon>Glomeromycotina</taxon>
        <taxon>Glomeromycetes</taxon>
        <taxon>Glomerales</taxon>
        <taxon>Glomeraceae</taxon>
        <taxon>Rhizophagus</taxon>
    </lineage>
</organism>
<protein>
    <submittedName>
        <fullName evidence="2">Uncharacterized protein</fullName>
    </submittedName>
</protein>
<reference evidence="2" key="1">
    <citation type="submission" date="2019-10" db="EMBL/GenBank/DDBJ databases">
        <title>Conservation and host-specific expression of non-tandemly repeated heterogenous ribosome RNA gene in arbuscular mycorrhizal fungi.</title>
        <authorList>
            <person name="Maeda T."/>
            <person name="Kobayashi Y."/>
            <person name="Nakagawa T."/>
            <person name="Ezawa T."/>
            <person name="Yamaguchi K."/>
            <person name="Bino T."/>
            <person name="Nishimoto Y."/>
            <person name="Shigenobu S."/>
            <person name="Kawaguchi M."/>
        </authorList>
    </citation>
    <scope>NUCLEOTIDE SEQUENCE</scope>
    <source>
        <strain evidence="2">HR1</strain>
    </source>
</reference>
<accession>A0A8H3LEF6</accession>
<proteinExistence type="predicted"/>
<comment type="caution">
    <text evidence="2">The sequence shown here is derived from an EMBL/GenBank/DDBJ whole genome shotgun (WGS) entry which is preliminary data.</text>
</comment>